<dbReference type="RefSeq" id="WP_187669344.1">
    <property type="nucleotide sequence ID" value="NZ_CAJFCI010000013.1"/>
</dbReference>
<dbReference type="GO" id="GO:0043190">
    <property type="term" value="C:ATP-binding cassette (ABC) transporter complex"/>
    <property type="evidence" value="ECO:0007669"/>
    <property type="project" value="InterPro"/>
</dbReference>
<evidence type="ECO:0000256" key="1">
    <source>
        <dbReference type="SAM" id="SignalP"/>
    </source>
</evidence>
<dbReference type="Gene3D" id="3.40.190.100">
    <property type="entry name" value="Glycine betaine-binding periplasmic protein, domain 2"/>
    <property type="match status" value="1"/>
</dbReference>
<keyword evidence="1" id="KW-0732">Signal</keyword>
<feature type="domain" description="ABC-type glycine betaine transport system substrate-binding" evidence="2">
    <location>
        <begin position="32"/>
        <end position="283"/>
    </location>
</feature>
<name>A0A7U7EJ06_9GAMM</name>
<dbReference type="Proteomes" id="UP000583387">
    <property type="component" value="Unassembled WGS sequence"/>
</dbReference>
<keyword evidence="4" id="KW-1185">Reference proteome</keyword>
<dbReference type="GO" id="GO:0015871">
    <property type="term" value="P:choline transport"/>
    <property type="evidence" value="ECO:0007669"/>
    <property type="project" value="InterPro"/>
</dbReference>
<reference evidence="3 4" key="1">
    <citation type="submission" date="2020-08" db="EMBL/GenBank/DDBJ databases">
        <authorList>
            <person name="Criscuolo A."/>
        </authorList>
    </citation>
    <scope>NUCLEOTIDE SEQUENCE [LARGE SCALE GENOMIC DNA]</scope>
    <source>
        <strain evidence="3">CIP111764</strain>
    </source>
</reference>
<comment type="caution">
    <text evidence="3">The sequence shown here is derived from an EMBL/GenBank/DDBJ whole genome shotgun (WGS) entry which is preliminary data.</text>
</comment>
<proteinExistence type="predicted"/>
<dbReference type="EMBL" id="CAJFCI010000013">
    <property type="protein sequence ID" value="CAD5105944.1"/>
    <property type="molecule type" value="Genomic_DNA"/>
</dbReference>
<feature type="chain" id="PRO_5031196870" description="ABC-type glycine betaine transport system substrate-binding domain-containing protein" evidence="1">
    <location>
        <begin position="23"/>
        <end position="312"/>
    </location>
</feature>
<dbReference type="InterPro" id="IPR007210">
    <property type="entry name" value="ABC_Gly_betaine_transp_sub-bd"/>
</dbReference>
<dbReference type="Pfam" id="PF04069">
    <property type="entry name" value="OpuAC"/>
    <property type="match status" value="1"/>
</dbReference>
<gene>
    <name evidence="3" type="ORF">PSEWESI4_00203</name>
</gene>
<evidence type="ECO:0000313" key="4">
    <source>
        <dbReference type="Proteomes" id="UP000583387"/>
    </source>
</evidence>
<organism evidence="3 4">
    <name type="scientific">Zestomonas carbonaria</name>
    <dbReference type="NCBI Taxonomy" id="2762745"/>
    <lineage>
        <taxon>Bacteria</taxon>
        <taxon>Pseudomonadati</taxon>
        <taxon>Pseudomonadota</taxon>
        <taxon>Gammaproteobacteria</taxon>
        <taxon>Pseudomonadales</taxon>
        <taxon>Pseudomonadaceae</taxon>
        <taxon>Zestomonas</taxon>
    </lineage>
</organism>
<dbReference type="CDD" id="cd13640">
    <property type="entry name" value="PBP2_ChoX"/>
    <property type="match status" value="1"/>
</dbReference>
<sequence>MKTFATLAGCCLLSLFATTASATEPASCQKARIGIVSWTDVVATSAVAATLLEELGYSTQESTASQQILFAGLSKGQIDFFLGYWSPAMDDNIRPFKENGQVRVLPRPSLDDAIATLAVPEYAAKAGLKTFADIARFRDELDGKIYGIEAGTGANTAIRKMIDDNQFDLGGFTLVESSEAAMLAAVKRAVRREEPVVFVGWKPHPMNIHMSLTYLTGSQDVFGPNEGASTVSVVTSPDYAQRCPNVDRLLNNLTFDATQVGTMMEPIMARQNARSVARQWLKENPEARDRFLAGVTSFDGKPGAETVAAALH</sequence>
<evidence type="ECO:0000313" key="3">
    <source>
        <dbReference type="EMBL" id="CAD5105944.1"/>
    </source>
</evidence>
<dbReference type="AlphaFoldDB" id="A0A7U7EJ06"/>
<dbReference type="SUPFAM" id="SSF53850">
    <property type="entry name" value="Periplasmic binding protein-like II"/>
    <property type="match status" value="1"/>
</dbReference>
<accession>A0A7U7EJ06</accession>
<dbReference type="GO" id="GO:0033265">
    <property type="term" value="F:choline binding"/>
    <property type="evidence" value="ECO:0007669"/>
    <property type="project" value="InterPro"/>
</dbReference>
<feature type="signal peptide" evidence="1">
    <location>
        <begin position="1"/>
        <end position="22"/>
    </location>
</feature>
<dbReference type="GO" id="GO:0042597">
    <property type="term" value="C:periplasmic space"/>
    <property type="evidence" value="ECO:0007669"/>
    <property type="project" value="InterPro"/>
</dbReference>
<dbReference type="NCBIfam" id="TIGR03414">
    <property type="entry name" value="ABC_choline_bnd"/>
    <property type="match status" value="1"/>
</dbReference>
<evidence type="ECO:0000259" key="2">
    <source>
        <dbReference type="Pfam" id="PF04069"/>
    </source>
</evidence>
<dbReference type="InterPro" id="IPR017783">
    <property type="entry name" value="ABC_choline_sub-bd"/>
</dbReference>
<protein>
    <recommendedName>
        <fullName evidence="2">ABC-type glycine betaine transport system substrate-binding domain-containing protein</fullName>
    </recommendedName>
</protein>
<dbReference type="GO" id="GO:0022857">
    <property type="term" value="F:transmembrane transporter activity"/>
    <property type="evidence" value="ECO:0007669"/>
    <property type="project" value="InterPro"/>
</dbReference>
<dbReference type="Gene3D" id="3.40.190.10">
    <property type="entry name" value="Periplasmic binding protein-like II"/>
    <property type="match status" value="1"/>
</dbReference>